<gene>
    <name evidence="3" type="ORF">CTI12_AA195300</name>
</gene>
<proteinExistence type="predicted"/>
<dbReference type="AlphaFoldDB" id="A0A2U1NUE0"/>
<accession>A0A2U1NUE0</accession>
<keyword evidence="4" id="KW-1185">Reference proteome</keyword>
<dbReference type="PROSITE" id="PS50102">
    <property type="entry name" value="RRM"/>
    <property type="match status" value="1"/>
</dbReference>
<dbReference type="OrthoDB" id="1731764at2759"/>
<dbReference type="EMBL" id="PKPP01002171">
    <property type="protein sequence ID" value="PWA77135.1"/>
    <property type="molecule type" value="Genomic_DNA"/>
</dbReference>
<dbReference type="InterPro" id="IPR000504">
    <property type="entry name" value="RRM_dom"/>
</dbReference>
<dbReference type="GO" id="GO:0003723">
    <property type="term" value="F:RNA binding"/>
    <property type="evidence" value="ECO:0007669"/>
    <property type="project" value="UniProtKB-UniRule"/>
</dbReference>
<dbReference type="Pfam" id="PF00076">
    <property type="entry name" value="RRM_1"/>
    <property type="match status" value="1"/>
</dbReference>
<feature type="domain" description="RRM" evidence="2">
    <location>
        <begin position="6"/>
        <end position="83"/>
    </location>
</feature>
<dbReference type="InterPro" id="IPR012677">
    <property type="entry name" value="Nucleotide-bd_a/b_plait_sf"/>
</dbReference>
<keyword evidence="1" id="KW-0694">RNA-binding</keyword>
<protein>
    <recommendedName>
        <fullName evidence="2">RRM domain-containing protein</fullName>
    </recommendedName>
</protein>
<name>A0A2U1NUE0_ARTAN</name>
<comment type="caution">
    <text evidence="3">The sequence shown here is derived from an EMBL/GenBank/DDBJ whole genome shotgun (WGS) entry which is preliminary data.</text>
</comment>
<reference evidence="3 4" key="1">
    <citation type="journal article" date="2018" name="Mol. Plant">
        <title>The genome of Artemisia annua provides insight into the evolution of Asteraceae family and artemisinin biosynthesis.</title>
        <authorList>
            <person name="Shen Q."/>
            <person name="Zhang L."/>
            <person name="Liao Z."/>
            <person name="Wang S."/>
            <person name="Yan T."/>
            <person name="Shi P."/>
            <person name="Liu M."/>
            <person name="Fu X."/>
            <person name="Pan Q."/>
            <person name="Wang Y."/>
            <person name="Lv Z."/>
            <person name="Lu X."/>
            <person name="Zhang F."/>
            <person name="Jiang W."/>
            <person name="Ma Y."/>
            <person name="Chen M."/>
            <person name="Hao X."/>
            <person name="Li L."/>
            <person name="Tang Y."/>
            <person name="Lv G."/>
            <person name="Zhou Y."/>
            <person name="Sun X."/>
            <person name="Brodelius P.E."/>
            <person name="Rose J.K.C."/>
            <person name="Tang K."/>
        </authorList>
    </citation>
    <scope>NUCLEOTIDE SEQUENCE [LARGE SCALE GENOMIC DNA]</scope>
    <source>
        <strain evidence="4">cv. Huhao1</strain>
        <tissue evidence="3">Leaf</tissue>
    </source>
</reference>
<dbReference type="STRING" id="35608.A0A2U1NUE0"/>
<evidence type="ECO:0000313" key="3">
    <source>
        <dbReference type="EMBL" id="PWA77135.1"/>
    </source>
</evidence>
<dbReference type="Proteomes" id="UP000245207">
    <property type="component" value="Unassembled WGS sequence"/>
</dbReference>
<dbReference type="InterPro" id="IPR035979">
    <property type="entry name" value="RBD_domain_sf"/>
</dbReference>
<dbReference type="SUPFAM" id="SSF54928">
    <property type="entry name" value="RNA-binding domain, RBD"/>
    <property type="match status" value="1"/>
</dbReference>
<dbReference type="Gene3D" id="3.30.70.330">
    <property type="match status" value="1"/>
</dbReference>
<sequence>MKGKATTFFFTRFLDSWNEKALWEMFARFGTVVDVYLASKRTKLGTRFGFVRFINVGNTSYFEQKLGEICIGNTKILVKIAKYEKGGQTMYNMDKEEKKQDEWRWTFKNEKKGNQNNEWRWTFGKVHGEKYEKGLNTSGISYKDVMVGNHTTMTHQKHMEDTEDIMEFQVNHDQMARLKKCWVGKAGNIHVLRNVWTLLKQDGLGGCIIHYLGGMSILCEWSSQAVAKECLEKNKVNLANWFTELVMWDENIEPHGRITWLEIEGIPALIWDSNTARKIGEKMGSVLEIDDIGVRHNISNSVLS</sequence>
<organism evidence="3 4">
    <name type="scientific">Artemisia annua</name>
    <name type="common">Sweet wormwood</name>
    <dbReference type="NCBI Taxonomy" id="35608"/>
    <lineage>
        <taxon>Eukaryota</taxon>
        <taxon>Viridiplantae</taxon>
        <taxon>Streptophyta</taxon>
        <taxon>Embryophyta</taxon>
        <taxon>Tracheophyta</taxon>
        <taxon>Spermatophyta</taxon>
        <taxon>Magnoliopsida</taxon>
        <taxon>eudicotyledons</taxon>
        <taxon>Gunneridae</taxon>
        <taxon>Pentapetalae</taxon>
        <taxon>asterids</taxon>
        <taxon>campanulids</taxon>
        <taxon>Asterales</taxon>
        <taxon>Asteraceae</taxon>
        <taxon>Asteroideae</taxon>
        <taxon>Anthemideae</taxon>
        <taxon>Artemisiinae</taxon>
        <taxon>Artemisia</taxon>
    </lineage>
</organism>
<evidence type="ECO:0000313" key="4">
    <source>
        <dbReference type="Proteomes" id="UP000245207"/>
    </source>
</evidence>
<dbReference type="SMART" id="SM00360">
    <property type="entry name" value="RRM"/>
    <property type="match status" value="1"/>
</dbReference>
<evidence type="ECO:0000256" key="1">
    <source>
        <dbReference type="PROSITE-ProRule" id="PRU00176"/>
    </source>
</evidence>
<evidence type="ECO:0000259" key="2">
    <source>
        <dbReference type="PROSITE" id="PS50102"/>
    </source>
</evidence>